<protein>
    <submittedName>
        <fullName evidence="2">ImmA/IrrE family metallo-endopeptidase</fullName>
    </submittedName>
</protein>
<dbReference type="RefSeq" id="WP_345591887.1">
    <property type="nucleotide sequence ID" value="NZ_BAABJG010000029.1"/>
</dbReference>
<evidence type="ECO:0000259" key="1">
    <source>
        <dbReference type="Pfam" id="PF06114"/>
    </source>
</evidence>
<comment type="caution">
    <text evidence="2">The sequence shown here is derived from an EMBL/GenBank/DDBJ whole genome shotgun (WGS) entry which is preliminary data.</text>
</comment>
<sequence>MDLSLYKPTETEEWISFIYQKHGICYAADMDIDHIAAIFRAMVELHPHESKVIWSSNFALIYLHALLSKEQQRENFFHELGHIVRHCGDQYGMPETFIELQEQQAAQFQLYAAMPAFMLHEFIHDVYSWGAFEKVLAEAFCLPIRFVQKRLNQILNRLCLAQIDKELRDRTVDTSYITTDYIRQKQAEMGRQRLIREKSWGIL</sequence>
<evidence type="ECO:0000313" key="3">
    <source>
        <dbReference type="Proteomes" id="UP001597180"/>
    </source>
</evidence>
<reference evidence="3" key="1">
    <citation type="journal article" date="2019" name="Int. J. Syst. Evol. Microbiol.">
        <title>The Global Catalogue of Microorganisms (GCM) 10K type strain sequencing project: providing services to taxonomists for standard genome sequencing and annotation.</title>
        <authorList>
            <consortium name="The Broad Institute Genomics Platform"/>
            <consortium name="The Broad Institute Genome Sequencing Center for Infectious Disease"/>
            <person name="Wu L."/>
            <person name="Ma J."/>
        </authorList>
    </citation>
    <scope>NUCLEOTIDE SEQUENCE [LARGE SCALE GENOMIC DNA]</scope>
    <source>
        <strain evidence="3">CCUG 53270</strain>
    </source>
</reference>
<dbReference type="Pfam" id="PF06114">
    <property type="entry name" value="Peptidase_M78"/>
    <property type="match status" value="1"/>
</dbReference>
<feature type="domain" description="IrrE N-terminal-like" evidence="1">
    <location>
        <begin position="54"/>
        <end position="151"/>
    </location>
</feature>
<dbReference type="Proteomes" id="UP001597180">
    <property type="component" value="Unassembled WGS sequence"/>
</dbReference>
<dbReference type="EMBL" id="JBHTLU010000014">
    <property type="protein sequence ID" value="MFD1220908.1"/>
    <property type="molecule type" value="Genomic_DNA"/>
</dbReference>
<dbReference type="InterPro" id="IPR010359">
    <property type="entry name" value="IrrE_HExxH"/>
</dbReference>
<organism evidence="2 3">
    <name type="scientific">Paenibacillus vulneris</name>
    <dbReference type="NCBI Taxonomy" id="1133364"/>
    <lineage>
        <taxon>Bacteria</taxon>
        <taxon>Bacillati</taxon>
        <taxon>Bacillota</taxon>
        <taxon>Bacilli</taxon>
        <taxon>Bacillales</taxon>
        <taxon>Paenibacillaceae</taxon>
        <taxon>Paenibacillus</taxon>
    </lineage>
</organism>
<evidence type="ECO:0000313" key="2">
    <source>
        <dbReference type="EMBL" id="MFD1220908.1"/>
    </source>
</evidence>
<proteinExistence type="predicted"/>
<gene>
    <name evidence="2" type="ORF">ACFQ4B_12355</name>
</gene>
<accession>A0ABW3UIT9</accession>
<name>A0ABW3UIT9_9BACL</name>
<keyword evidence="3" id="KW-1185">Reference proteome</keyword>